<feature type="non-terminal residue" evidence="2">
    <location>
        <position position="1"/>
    </location>
</feature>
<feature type="region of interest" description="Disordered" evidence="1">
    <location>
        <begin position="35"/>
        <end position="61"/>
    </location>
</feature>
<dbReference type="Proteomes" id="UP000321570">
    <property type="component" value="Unassembled WGS sequence"/>
</dbReference>
<name>A0A564Z191_HYMDI</name>
<evidence type="ECO:0000256" key="1">
    <source>
        <dbReference type="SAM" id="MobiDB-lite"/>
    </source>
</evidence>
<gene>
    <name evidence="2" type="ORF">WMSIL1_LOCUS11825</name>
</gene>
<feature type="compositionally biased region" description="Basic and acidic residues" evidence="1">
    <location>
        <begin position="49"/>
        <end position="61"/>
    </location>
</feature>
<organism evidence="2 3">
    <name type="scientific">Hymenolepis diminuta</name>
    <name type="common">Rat tapeworm</name>
    <dbReference type="NCBI Taxonomy" id="6216"/>
    <lineage>
        <taxon>Eukaryota</taxon>
        <taxon>Metazoa</taxon>
        <taxon>Spiralia</taxon>
        <taxon>Lophotrochozoa</taxon>
        <taxon>Platyhelminthes</taxon>
        <taxon>Cestoda</taxon>
        <taxon>Eucestoda</taxon>
        <taxon>Cyclophyllidea</taxon>
        <taxon>Hymenolepididae</taxon>
        <taxon>Hymenolepis</taxon>
    </lineage>
</organism>
<reference evidence="2 3" key="1">
    <citation type="submission" date="2019-07" db="EMBL/GenBank/DDBJ databases">
        <authorList>
            <person name="Jastrzebski P J."/>
            <person name="Paukszto L."/>
            <person name="Jastrzebski P J."/>
        </authorList>
    </citation>
    <scope>NUCLEOTIDE SEQUENCE [LARGE SCALE GENOMIC DNA]</scope>
    <source>
        <strain evidence="2 3">WMS-il1</strain>
    </source>
</reference>
<dbReference type="AlphaFoldDB" id="A0A564Z191"/>
<proteinExistence type="predicted"/>
<evidence type="ECO:0000313" key="3">
    <source>
        <dbReference type="Proteomes" id="UP000321570"/>
    </source>
</evidence>
<sequence>VSTKAKYKNSEIARFLKVAKAFVCKVRKELLSENNGDELTATSKRKEHCQRSAESLKHLGL</sequence>
<accession>A0A564Z191</accession>
<dbReference type="EMBL" id="CABIJS010000555">
    <property type="protein sequence ID" value="VUZ53186.1"/>
    <property type="molecule type" value="Genomic_DNA"/>
</dbReference>
<evidence type="ECO:0000313" key="2">
    <source>
        <dbReference type="EMBL" id="VUZ53186.1"/>
    </source>
</evidence>
<keyword evidence="3" id="KW-1185">Reference proteome</keyword>
<protein>
    <submittedName>
        <fullName evidence="2">Uncharacterized protein</fullName>
    </submittedName>
</protein>